<evidence type="ECO:0000313" key="3">
    <source>
        <dbReference type="EMBL" id="AGB29827.1"/>
    </source>
</evidence>
<dbReference type="Proteomes" id="UP000010862">
    <property type="component" value="Chromosome 2"/>
</dbReference>
<feature type="region of interest" description="Disordered" evidence="1">
    <location>
        <begin position="106"/>
        <end position="140"/>
    </location>
</feature>
<evidence type="ECO:0008006" key="7">
    <source>
        <dbReference type="Google" id="ProtNLM"/>
    </source>
</evidence>
<dbReference type="KEGG" id="pdt:Prede_2593"/>
<evidence type="ECO:0000313" key="6">
    <source>
        <dbReference type="Proteomes" id="UP000010862"/>
    </source>
</evidence>
<dbReference type="HOGENOM" id="CLU_123734_0_0_10"/>
<evidence type="ECO:0000313" key="4">
    <source>
        <dbReference type="EMBL" id="EGQ11462.1"/>
    </source>
</evidence>
<feature type="compositionally biased region" description="Polar residues" evidence="1">
    <location>
        <begin position="106"/>
        <end position="124"/>
    </location>
</feature>
<dbReference type="OrthoDB" id="881590at2"/>
<dbReference type="EMBL" id="AFPW01000053">
    <property type="protein sequence ID" value="EGQ11462.1"/>
    <property type="molecule type" value="Genomic_DNA"/>
</dbReference>
<dbReference type="STRING" id="908937.Prede_2496"/>
<name>F9D796_PREDD</name>
<dbReference type="KEGG" id="pdt:Prede_2496"/>
<protein>
    <recommendedName>
        <fullName evidence="7">DUF1320 domain-containing protein</fullName>
    </recommendedName>
</protein>
<reference evidence="2" key="2">
    <citation type="submission" date="2012-02" db="EMBL/GenBank/DDBJ databases">
        <title>Complete sequence of chromosome 2 of Prevotella dentalis DSM 3688.</title>
        <authorList>
            <consortium name="US DOE Joint Genome Institute (JGI-PGF)"/>
            <person name="Lucas S."/>
            <person name="Copeland A."/>
            <person name="Lapidus A."/>
            <person name="Glavina del Rio T."/>
            <person name="Dalin E."/>
            <person name="Tice H."/>
            <person name="Bruce D."/>
            <person name="Goodwin L."/>
            <person name="Pitluck S."/>
            <person name="Peters L."/>
            <person name="Mikhailova N."/>
            <person name="Chertkov O."/>
            <person name="Kyrpides N."/>
            <person name="Mavromatis K."/>
            <person name="Ivanova N."/>
            <person name="Brettin T."/>
            <person name="Detter J.C."/>
            <person name="Han C."/>
            <person name="Larimer F."/>
            <person name="Land M."/>
            <person name="Hauser L."/>
            <person name="Markowitz V."/>
            <person name="Cheng J.-F."/>
            <person name="Hugenholtz P."/>
            <person name="Woyke T."/>
            <person name="Wu D."/>
            <person name="Gronow S."/>
            <person name="Wellnitz S."/>
            <person name="Brambilla E."/>
            <person name="Klenk H.-P."/>
            <person name="Eisen J.A."/>
        </authorList>
    </citation>
    <scope>NUCLEOTIDE SEQUENCE [LARGE SCALE GENOMIC DNA]</scope>
    <source>
        <strain evidence="2">DSM 3688</strain>
    </source>
</reference>
<sequence>MMFLTEEDYKSVCDDFEFENIQADQKRTTAEKAALEMIAGYTSQRYDMRKAFSMTGEARNAMLVQVAVNITLWLMVHRMPESMGYERRQLLYEESVRWLRDIQNSKASPDLPTYTSEDGSQMDTHNPIRWGSQRPGKYDW</sequence>
<proteinExistence type="predicted"/>
<dbReference type="Proteomes" id="UP000007820">
    <property type="component" value="Unassembled WGS sequence"/>
</dbReference>
<dbReference type="eggNOG" id="COG4387">
    <property type="taxonomic scope" value="Bacteria"/>
</dbReference>
<dbReference type="PATRIC" id="fig|908937.9.peg.2638"/>
<gene>
    <name evidence="2" type="ordered locus">Prede_2496</name>
    <name evidence="3" type="ordered locus">Prede_2593</name>
    <name evidence="4" type="ORF">HMPREF9136_2724</name>
</gene>
<reference evidence="4 5" key="1">
    <citation type="submission" date="2011-04" db="EMBL/GenBank/DDBJ databases">
        <authorList>
            <person name="Muzny D."/>
            <person name="Qin X."/>
            <person name="Deng J."/>
            <person name="Jiang H."/>
            <person name="Liu Y."/>
            <person name="Qu J."/>
            <person name="Song X.-Z."/>
            <person name="Zhang L."/>
            <person name="Thornton R."/>
            <person name="Coyle M."/>
            <person name="Francisco L."/>
            <person name="Jackson L."/>
            <person name="Javaid M."/>
            <person name="Korchina V."/>
            <person name="Kovar C."/>
            <person name="Mata R."/>
            <person name="Mathew T."/>
            <person name="Ngo R."/>
            <person name="Nguyen L."/>
            <person name="Nguyen N."/>
            <person name="Okwuonu G."/>
            <person name="Ongeri F."/>
            <person name="Pham C."/>
            <person name="Simmons D."/>
            <person name="Wilczek-Boney K."/>
            <person name="Hale W."/>
            <person name="Jakkamsetti A."/>
            <person name="Pham P."/>
            <person name="Ruth R."/>
            <person name="San Lucas F."/>
            <person name="Warren J."/>
            <person name="Zhang J."/>
            <person name="Zhao Z."/>
            <person name="Zhou C."/>
            <person name="Zhu D."/>
            <person name="Lee S."/>
            <person name="Bess C."/>
            <person name="Blankenburg K."/>
            <person name="Forbes L."/>
            <person name="Fu Q."/>
            <person name="Gubbala S."/>
            <person name="Hirani K."/>
            <person name="Jayaseelan J.C."/>
            <person name="Lara F."/>
            <person name="Munidasa M."/>
            <person name="Palculict T."/>
            <person name="Patil S."/>
            <person name="Pu L.-L."/>
            <person name="Saada N."/>
            <person name="Tang L."/>
            <person name="Weissenberger G."/>
            <person name="Zhu Y."/>
            <person name="Hemphill L."/>
            <person name="Shang Y."/>
            <person name="Youmans B."/>
            <person name="Ayvaz T."/>
            <person name="Ross M."/>
            <person name="Santibanez J."/>
            <person name="Aqrawi P."/>
            <person name="Gross S."/>
            <person name="Joshi V."/>
            <person name="Fowler G."/>
            <person name="Nazareth L."/>
            <person name="Reid J."/>
            <person name="Worley K."/>
            <person name="Petrosino J."/>
            <person name="Highlander S."/>
            <person name="Gibbs R."/>
        </authorList>
    </citation>
    <scope>NUCLEOTIDE SEQUENCE [LARGE SCALE GENOMIC DNA]</scope>
    <source>
        <strain evidence="4 5">DSM 3688</strain>
    </source>
</reference>
<organism evidence="4 5">
    <name type="scientific">Prevotella dentalis (strain ATCC 49559 / DSM 3688 / JCM 13448 / NCTC 12043 / ES 2772)</name>
    <name type="common">Mitsuokella dentalis</name>
    <dbReference type="NCBI Taxonomy" id="908937"/>
    <lineage>
        <taxon>Bacteria</taxon>
        <taxon>Pseudomonadati</taxon>
        <taxon>Bacteroidota</taxon>
        <taxon>Bacteroidia</taxon>
        <taxon>Bacteroidales</taxon>
        <taxon>Prevotellaceae</taxon>
        <taxon>Prevotella</taxon>
    </lineage>
</organism>
<evidence type="ECO:0000313" key="2">
    <source>
        <dbReference type="EMBL" id="AGB29742.1"/>
    </source>
</evidence>
<accession>F9D796</accession>
<dbReference type="RefSeq" id="WP_005847878.1">
    <property type="nucleotide sequence ID" value="NC_019968.1"/>
</dbReference>
<evidence type="ECO:0000313" key="5">
    <source>
        <dbReference type="Proteomes" id="UP000007820"/>
    </source>
</evidence>
<evidence type="ECO:0000256" key="1">
    <source>
        <dbReference type="SAM" id="MobiDB-lite"/>
    </source>
</evidence>
<dbReference type="EMBL" id="CP003369">
    <property type="protein sequence ID" value="AGB29827.1"/>
    <property type="molecule type" value="Genomic_DNA"/>
</dbReference>
<dbReference type="AlphaFoldDB" id="F9D796"/>
<keyword evidence="6" id="KW-1185">Reference proteome</keyword>
<dbReference type="EMBL" id="CP003369">
    <property type="protein sequence ID" value="AGB29742.1"/>
    <property type="molecule type" value="Genomic_DNA"/>
</dbReference>